<dbReference type="EMBL" id="BMMK01000043">
    <property type="protein sequence ID" value="GGM78986.1"/>
    <property type="molecule type" value="Genomic_DNA"/>
</dbReference>
<sequence length="154" mass="15575">MLRLPRLPRPSLSAGAALSVALGLVVGLAIGQRAWRDNSDQLEGLPPPSAGPSVADADGPPMDYPPVPRPGEPRRSPSTIGVTPTPGRSAATDEDTAARGSGHVDPVEHRTPQDRAGSRSPSGSAVPTAPSRPSTSKPAPSPSSSADPSASKKT</sequence>
<comment type="caution">
    <text evidence="2">The sequence shown here is derived from an EMBL/GenBank/DDBJ whole genome shotgun (WGS) entry which is preliminary data.</text>
</comment>
<reference evidence="2" key="2">
    <citation type="submission" date="2020-09" db="EMBL/GenBank/DDBJ databases">
        <authorList>
            <person name="Sun Q."/>
            <person name="Zhou Y."/>
        </authorList>
    </citation>
    <scope>NUCLEOTIDE SEQUENCE</scope>
    <source>
        <strain evidence="2">CGMCC 4.5737</strain>
    </source>
</reference>
<reference evidence="2" key="1">
    <citation type="journal article" date="2014" name="Int. J. Syst. Evol. Microbiol.">
        <title>Complete genome sequence of Corynebacterium casei LMG S-19264T (=DSM 44701T), isolated from a smear-ripened cheese.</title>
        <authorList>
            <consortium name="US DOE Joint Genome Institute (JGI-PGF)"/>
            <person name="Walter F."/>
            <person name="Albersmeier A."/>
            <person name="Kalinowski J."/>
            <person name="Ruckert C."/>
        </authorList>
    </citation>
    <scope>NUCLEOTIDE SEQUENCE</scope>
    <source>
        <strain evidence="2">CGMCC 4.5737</strain>
    </source>
</reference>
<proteinExistence type="predicted"/>
<organism evidence="2 3">
    <name type="scientific">Longimycelium tulufanense</name>
    <dbReference type="NCBI Taxonomy" id="907463"/>
    <lineage>
        <taxon>Bacteria</taxon>
        <taxon>Bacillati</taxon>
        <taxon>Actinomycetota</taxon>
        <taxon>Actinomycetes</taxon>
        <taxon>Pseudonocardiales</taxon>
        <taxon>Pseudonocardiaceae</taxon>
        <taxon>Longimycelium</taxon>
    </lineage>
</organism>
<dbReference type="RefSeq" id="WP_189061522.1">
    <property type="nucleotide sequence ID" value="NZ_BMMK01000043.1"/>
</dbReference>
<feature type="compositionally biased region" description="Basic and acidic residues" evidence="1">
    <location>
        <begin position="105"/>
        <end position="117"/>
    </location>
</feature>
<accession>A0A8J3CJX6</accession>
<feature type="region of interest" description="Disordered" evidence="1">
    <location>
        <begin position="38"/>
        <end position="154"/>
    </location>
</feature>
<dbReference type="Proteomes" id="UP000637578">
    <property type="component" value="Unassembled WGS sequence"/>
</dbReference>
<evidence type="ECO:0000256" key="1">
    <source>
        <dbReference type="SAM" id="MobiDB-lite"/>
    </source>
</evidence>
<evidence type="ECO:0000313" key="3">
    <source>
        <dbReference type="Proteomes" id="UP000637578"/>
    </source>
</evidence>
<name>A0A8J3CJX6_9PSEU</name>
<feature type="compositionally biased region" description="Low complexity" evidence="1">
    <location>
        <begin position="127"/>
        <end position="154"/>
    </location>
</feature>
<protein>
    <submittedName>
        <fullName evidence="2">Uncharacterized protein</fullName>
    </submittedName>
</protein>
<gene>
    <name evidence="2" type="ORF">GCM10012275_57030</name>
</gene>
<keyword evidence="3" id="KW-1185">Reference proteome</keyword>
<dbReference type="AlphaFoldDB" id="A0A8J3CJX6"/>
<evidence type="ECO:0000313" key="2">
    <source>
        <dbReference type="EMBL" id="GGM78986.1"/>
    </source>
</evidence>